<dbReference type="EC" id="6.3.4.4" evidence="1"/>
<organism evidence="1">
    <name type="scientific">Pseudomonas phage Arace01</name>
    <dbReference type="NCBI Taxonomy" id="3138526"/>
    <lineage>
        <taxon>Viruses</taxon>
    </lineage>
</organism>
<dbReference type="InterPro" id="IPR036514">
    <property type="entry name" value="SGNH_hydro_sf"/>
</dbReference>
<gene>
    <name evidence="1" type="primary">purA</name>
    <name evidence="1" type="ORF">Arace01_00075</name>
</gene>
<accession>A0AAU6VZ82</accession>
<dbReference type="GO" id="GO:0004019">
    <property type="term" value="F:adenylosuccinate synthase activity"/>
    <property type="evidence" value="ECO:0007669"/>
    <property type="project" value="UniProtKB-EC"/>
</dbReference>
<protein>
    <submittedName>
        <fullName evidence="1">Adenylosuccinate synthetase</fullName>
        <ecNumber evidence="1">6.3.4.4</ecNumber>
    </submittedName>
</protein>
<name>A0AAU6VZ82_9VIRU</name>
<evidence type="ECO:0000313" key="1">
    <source>
        <dbReference type="EMBL" id="XAI69741.1"/>
    </source>
</evidence>
<dbReference type="Gene3D" id="3.40.50.1110">
    <property type="entry name" value="SGNH hydrolase"/>
    <property type="match status" value="1"/>
</dbReference>
<sequence length="525" mass="55685">MSDEPNTNDVLEDIAAAAGGVYDRKTPRKQIDILEEIASNIGTGGGGGGPAYDDTAIKQRVTATEDKNDAQDQSLTQLTQAIQTANQNIASVTDEVNMLQLYHSQMIVPWGDSRSAQNWNTNTTPAAPLARSWLWWAEALSQRVRMNVDYMQGVSGDRMIDLINRIQTDAVPTGGFGTKKPSEVPPCIAALMCWTNSVNAGTPLDDLVAQTNLVLDYLLARGHKVLLIAEWPRAAGSGLTADNKKLMLAIHNALLKIRRKDVYIVDVWPRVADPASADGYPLPNMLNPDDLHNSPGIAMITGQEIARVLEEEMSLPRLKMTTSSNADQYDAVLQPQGCLNTNPMLITPGGTLGTGATGAAPLGYTLSATNGLAVVGSFVDTTLADGSKRKAFRIVISGTPTAANSYVSLRQSGILSKVAVNDILEANYEVSVANGHANLGSTGLMIDTGLAATRAHGGLSLTGDNIVPTQAVFPFYGVPRSADLTIGATLPASISFEMRAYATIANVAASATIDILSSGLRKKKV</sequence>
<dbReference type="SUPFAM" id="SSF52266">
    <property type="entry name" value="SGNH hydrolase"/>
    <property type="match status" value="1"/>
</dbReference>
<keyword evidence="1" id="KW-0436">Ligase</keyword>
<proteinExistence type="predicted"/>
<dbReference type="EMBL" id="PP179312">
    <property type="protein sequence ID" value="XAI69741.1"/>
    <property type="molecule type" value="Genomic_DNA"/>
</dbReference>
<reference evidence="1" key="1">
    <citation type="journal article" date="2024" name="J. Gen. Virol.">
        <title>Novel phages of Pseudomonas syringae unveil numerous potential auxiliary metabolic genes.</title>
        <authorList>
            <person name="Feltin C."/>
            <person name="Garneau J.R."/>
            <person name="Morris C.E."/>
            <person name="Berard A."/>
            <person name="Torres-Barcelo C."/>
        </authorList>
    </citation>
    <scope>NUCLEOTIDE SEQUENCE</scope>
</reference>